<dbReference type="GO" id="GO:0005615">
    <property type="term" value="C:extracellular space"/>
    <property type="evidence" value="ECO:0007669"/>
    <property type="project" value="TreeGrafter"/>
</dbReference>
<dbReference type="PRINTS" id="PR00669">
    <property type="entry name" value="INHIBINA"/>
</dbReference>
<dbReference type="InterPro" id="IPR015615">
    <property type="entry name" value="TGF-beta-rel"/>
</dbReference>
<organism evidence="8 9">
    <name type="scientific">Sinocyclocheilus grahami</name>
    <name type="common">Dianchi golden-line fish</name>
    <name type="synonym">Barbus grahami</name>
    <dbReference type="NCBI Taxonomy" id="75366"/>
    <lineage>
        <taxon>Eukaryota</taxon>
        <taxon>Metazoa</taxon>
        <taxon>Chordata</taxon>
        <taxon>Craniata</taxon>
        <taxon>Vertebrata</taxon>
        <taxon>Euteleostomi</taxon>
        <taxon>Actinopterygii</taxon>
        <taxon>Neopterygii</taxon>
        <taxon>Teleostei</taxon>
        <taxon>Ostariophysi</taxon>
        <taxon>Cypriniformes</taxon>
        <taxon>Cyprinidae</taxon>
        <taxon>Cyprininae</taxon>
        <taxon>Sinocyclocheilus</taxon>
    </lineage>
</organism>
<dbReference type="OMA" id="YRRMGYL"/>
<evidence type="ECO:0000313" key="8">
    <source>
        <dbReference type="Ensembl" id="ENSSGRP00000099443.1"/>
    </source>
</evidence>
<dbReference type="InterPro" id="IPR001839">
    <property type="entry name" value="TGF-b_C"/>
</dbReference>
<dbReference type="Gene3D" id="2.10.90.10">
    <property type="entry name" value="Cystine-knot cytokines"/>
    <property type="match status" value="1"/>
</dbReference>
<comment type="similarity">
    <text evidence="2 6">Belongs to the TGF-beta family.</text>
</comment>
<evidence type="ECO:0000256" key="3">
    <source>
        <dbReference type="ARBA" id="ARBA00022525"/>
    </source>
</evidence>
<dbReference type="InterPro" id="IPR029034">
    <property type="entry name" value="Cystine-knot_cytokine"/>
</dbReference>
<evidence type="ECO:0000256" key="5">
    <source>
        <dbReference type="ARBA" id="ARBA00023157"/>
    </source>
</evidence>
<proteinExistence type="inferred from homology"/>
<keyword evidence="4 6" id="KW-0339">Growth factor</keyword>
<evidence type="ECO:0000256" key="4">
    <source>
        <dbReference type="ARBA" id="ARBA00023030"/>
    </source>
</evidence>
<dbReference type="InParanoid" id="A0A672SCE5"/>
<accession>A0A672SCE5</accession>
<evidence type="ECO:0000259" key="7">
    <source>
        <dbReference type="PROSITE" id="PS51362"/>
    </source>
</evidence>
<dbReference type="PANTHER" id="PTHR11848:SF78">
    <property type="entry name" value="GROWTH_DIFFERENTIATION FACTOR 15"/>
    <property type="match status" value="1"/>
</dbReference>
<dbReference type="PANTHER" id="PTHR11848">
    <property type="entry name" value="TGF-BETA FAMILY"/>
    <property type="match status" value="1"/>
</dbReference>
<evidence type="ECO:0000256" key="6">
    <source>
        <dbReference type="RuleBase" id="RU000354"/>
    </source>
</evidence>
<dbReference type="PROSITE" id="PS00250">
    <property type="entry name" value="TGF_BETA_1"/>
    <property type="match status" value="1"/>
</dbReference>
<dbReference type="GO" id="GO:0005125">
    <property type="term" value="F:cytokine activity"/>
    <property type="evidence" value="ECO:0007669"/>
    <property type="project" value="TreeGrafter"/>
</dbReference>
<name>A0A672SCE5_SINGR</name>
<dbReference type="AlphaFoldDB" id="A0A672SCE5"/>
<keyword evidence="9" id="KW-1185">Reference proteome</keyword>
<dbReference type="Gene3D" id="2.60.120.970">
    <property type="match status" value="1"/>
</dbReference>
<sequence length="365" mass="41314">VLSPRQISLWGDRKTQCFLLSVGAVIFSSCLRESTAQREHEETYQGLQLEALKSIILEYLGMDAPPGPGGRASHQDLVRMYRQYRRMGYLLKGNSSEEQELQPAKRASTVLFPTTVQLLNSSVDSRQQWFRAAFYKNSRIKTGVNLKHARLQIKRPHTDKIAPGQPWLSKDVVVRMHKPPGFHTETVFHAGDMSSRDVTLDLTVTLKKWLKDTSAELLVVEIGLLKKQEVSTQSTPQLVLQLDQAVRRRNKRALSTREESVEDEGHCRRKSLNVSFKDIGWSDWVIAPSGYTMHYCDGSCPHNYKPASMHTQVKSRLHLLSKGTTPGPCCVPAAYEPMVLMHYDSRGKLKLTPFNDLIVSKCHCA</sequence>
<gene>
    <name evidence="8" type="primary">LOC107586591</name>
</gene>
<protein>
    <submittedName>
        <fullName evidence="8">Bone morphogenetic protein 4-like</fullName>
    </submittedName>
</protein>
<dbReference type="Pfam" id="PF00019">
    <property type="entry name" value="TGF_beta"/>
    <property type="match status" value="1"/>
</dbReference>
<dbReference type="SMART" id="SM00204">
    <property type="entry name" value="TGFB"/>
    <property type="match status" value="1"/>
</dbReference>
<dbReference type="CDD" id="cd19376">
    <property type="entry name" value="TGF_beta_GDF15"/>
    <property type="match status" value="1"/>
</dbReference>
<reference evidence="8" key="2">
    <citation type="submission" date="2025-09" db="UniProtKB">
        <authorList>
            <consortium name="Ensembl"/>
        </authorList>
    </citation>
    <scope>IDENTIFICATION</scope>
</reference>
<feature type="domain" description="TGF-beta family profile" evidence="7">
    <location>
        <begin position="249"/>
        <end position="365"/>
    </location>
</feature>
<dbReference type="SUPFAM" id="SSF57501">
    <property type="entry name" value="Cystine-knot cytokines"/>
    <property type="match status" value="1"/>
</dbReference>
<dbReference type="GO" id="GO:0008083">
    <property type="term" value="F:growth factor activity"/>
    <property type="evidence" value="ECO:0007669"/>
    <property type="project" value="UniProtKB-KW"/>
</dbReference>
<evidence type="ECO:0000313" key="9">
    <source>
        <dbReference type="Proteomes" id="UP000472262"/>
    </source>
</evidence>
<dbReference type="InterPro" id="IPR017948">
    <property type="entry name" value="TGFb_CS"/>
</dbReference>
<keyword evidence="3" id="KW-0964">Secreted</keyword>
<comment type="subcellular location">
    <subcellularLocation>
        <location evidence="1">Secreted</location>
    </subcellularLocation>
</comment>
<evidence type="ECO:0000256" key="1">
    <source>
        <dbReference type="ARBA" id="ARBA00004613"/>
    </source>
</evidence>
<dbReference type="Proteomes" id="UP000472262">
    <property type="component" value="Unassembled WGS sequence"/>
</dbReference>
<reference evidence="8" key="1">
    <citation type="submission" date="2025-08" db="UniProtKB">
        <authorList>
            <consortium name="Ensembl"/>
        </authorList>
    </citation>
    <scope>IDENTIFICATION</scope>
</reference>
<dbReference type="PROSITE" id="PS51362">
    <property type="entry name" value="TGF_BETA_2"/>
    <property type="match status" value="1"/>
</dbReference>
<evidence type="ECO:0000256" key="2">
    <source>
        <dbReference type="ARBA" id="ARBA00006656"/>
    </source>
</evidence>
<dbReference type="Ensembl" id="ENSSGRT00000105787.1">
    <property type="protein sequence ID" value="ENSSGRP00000099443.1"/>
    <property type="gene ID" value="ENSSGRG00000049562.1"/>
</dbReference>
<keyword evidence="5" id="KW-1015">Disulfide bond</keyword>